<protein>
    <submittedName>
        <fullName evidence="12">Cation transporter</fullName>
    </submittedName>
</protein>
<feature type="region of interest" description="Disordered" evidence="8">
    <location>
        <begin position="1"/>
        <end position="40"/>
    </location>
</feature>
<feature type="transmembrane region" description="Helical" evidence="9">
    <location>
        <begin position="48"/>
        <end position="73"/>
    </location>
</feature>
<name>A0A3A3YSW6_9ACTN</name>
<gene>
    <name evidence="12" type="ORF">D5H78_15800</name>
</gene>
<evidence type="ECO:0000256" key="5">
    <source>
        <dbReference type="ARBA" id="ARBA00022989"/>
    </source>
</evidence>
<dbReference type="InterPro" id="IPR027469">
    <property type="entry name" value="Cation_efflux_TMD_sf"/>
</dbReference>
<dbReference type="InterPro" id="IPR036837">
    <property type="entry name" value="Cation_efflux_CTD_sf"/>
</dbReference>
<dbReference type="RefSeq" id="WP_119951461.1">
    <property type="nucleotide sequence ID" value="NZ_QZEZ01000008.1"/>
</dbReference>
<feature type="transmembrane region" description="Helical" evidence="9">
    <location>
        <begin position="181"/>
        <end position="207"/>
    </location>
</feature>
<dbReference type="Proteomes" id="UP000265614">
    <property type="component" value="Unassembled WGS sequence"/>
</dbReference>
<dbReference type="Pfam" id="PF16916">
    <property type="entry name" value="ZT_dimer"/>
    <property type="match status" value="1"/>
</dbReference>
<keyword evidence="13" id="KW-1185">Reference proteome</keyword>
<dbReference type="InterPro" id="IPR058533">
    <property type="entry name" value="Cation_efflux_TM"/>
</dbReference>
<keyword evidence="6" id="KW-0406">Ion transport</keyword>
<dbReference type="NCBIfam" id="TIGR01297">
    <property type="entry name" value="CDF"/>
    <property type="match status" value="1"/>
</dbReference>
<dbReference type="InterPro" id="IPR027470">
    <property type="entry name" value="Cation_efflux_CTD"/>
</dbReference>
<dbReference type="SUPFAM" id="SSF160240">
    <property type="entry name" value="Cation efflux protein cytoplasmic domain-like"/>
    <property type="match status" value="1"/>
</dbReference>
<keyword evidence="7 9" id="KW-0472">Membrane</keyword>
<sequence>MSEHGSPGAHEPRAHEPCADHPLPVRAGKAHGHDHAHGTATGAHRGRLLVVLVVAVATAALQLVGGLVSGSLALLADAGHVAGDAAGVAAALVAATLAARPATGARTYGLQRAEVLAALANAVLLAAVGAWVLVEAVRRWDDPPEVSGGLVLVVALVGAAANLGCLLLLRRGARESLNVRGAYLEVLGDLLGSAAVVAAAVVVALTGWSRADVVASVAIGLMVLPRAWSLLRDVVDVLLEATPRGVDLDHVRDHVRAVEGVVDVHDLHAWTITSGVPVLSAHVVVDARHLAEGRSGQVLDRLGQCLAGHFDVEHCTFQLEPVGHREHEAAHHA</sequence>
<keyword evidence="3" id="KW-0813">Transport</keyword>
<comment type="caution">
    <text evidence="12">The sequence shown here is derived from an EMBL/GenBank/DDBJ whole genome shotgun (WGS) entry which is preliminary data.</text>
</comment>
<keyword evidence="5 9" id="KW-1133">Transmembrane helix</keyword>
<evidence type="ECO:0000256" key="6">
    <source>
        <dbReference type="ARBA" id="ARBA00023065"/>
    </source>
</evidence>
<dbReference type="GO" id="GO:0005385">
    <property type="term" value="F:zinc ion transmembrane transporter activity"/>
    <property type="evidence" value="ECO:0007669"/>
    <property type="project" value="TreeGrafter"/>
</dbReference>
<evidence type="ECO:0000256" key="2">
    <source>
        <dbReference type="ARBA" id="ARBA00008873"/>
    </source>
</evidence>
<keyword evidence="4 9" id="KW-0812">Transmembrane</keyword>
<evidence type="ECO:0000256" key="3">
    <source>
        <dbReference type="ARBA" id="ARBA00022448"/>
    </source>
</evidence>
<feature type="transmembrane region" description="Helical" evidence="9">
    <location>
        <begin position="146"/>
        <end position="169"/>
    </location>
</feature>
<dbReference type="Pfam" id="PF01545">
    <property type="entry name" value="Cation_efflux"/>
    <property type="match status" value="1"/>
</dbReference>
<feature type="transmembrane region" description="Helical" evidence="9">
    <location>
        <begin position="85"/>
        <end position="103"/>
    </location>
</feature>
<evidence type="ECO:0000256" key="4">
    <source>
        <dbReference type="ARBA" id="ARBA00022692"/>
    </source>
</evidence>
<feature type="domain" description="Cation efflux protein cytoplasmic" evidence="11">
    <location>
        <begin position="243"/>
        <end position="321"/>
    </location>
</feature>
<dbReference type="PANTHER" id="PTHR11562:SF17">
    <property type="entry name" value="RE54080P-RELATED"/>
    <property type="match status" value="1"/>
</dbReference>
<accession>A0A3A3YSW6</accession>
<dbReference type="PANTHER" id="PTHR11562">
    <property type="entry name" value="CATION EFFLUX PROTEIN/ ZINC TRANSPORTER"/>
    <property type="match status" value="1"/>
</dbReference>
<comment type="similarity">
    <text evidence="2">Belongs to the cation diffusion facilitator (CDF) transporter (TC 2.A.4) family. SLC30A subfamily.</text>
</comment>
<reference evidence="12 13" key="1">
    <citation type="submission" date="2018-09" db="EMBL/GenBank/DDBJ databases">
        <title>YIM 75000 draft genome.</title>
        <authorList>
            <person name="Tang S."/>
            <person name="Feng Y."/>
        </authorList>
    </citation>
    <scope>NUCLEOTIDE SEQUENCE [LARGE SCALE GENOMIC DNA]</scope>
    <source>
        <strain evidence="12 13">YIM 75000</strain>
    </source>
</reference>
<evidence type="ECO:0000256" key="9">
    <source>
        <dbReference type="SAM" id="Phobius"/>
    </source>
</evidence>
<proteinExistence type="inferred from homology"/>
<dbReference type="GO" id="GO:0005886">
    <property type="term" value="C:plasma membrane"/>
    <property type="evidence" value="ECO:0007669"/>
    <property type="project" value="TreeGrafter"/>
</dbReference>
<feature type="transmembrane region" description="Helical" evidence="9">
    <location>
        <begin position="115"/>
        <end position="134"/>
    </location>
</feature>
<evidence type="ECO:0000256" key="1">
    <source>
        <dbReference type="ARBA" id="ARBA00004141"/>
    </source>
</evidence>
<dbReference type="Gene3D" id="1.20.1510.10">
    <property type="entry name" value="Cation efflux protein transmembrane domain"/>
    <property type="match status" value="1"/>
</dbReference>
<evidence type="ECO:0000313" key="12">
    <source>
        <dbReference type="EMBL" id="RJK93790.1"/>
    </source>
</evidence>
<evidence type="ECO:0000313" key="13">
    <source>
        <dbReference type="Proteomes" id="UP000265614"/>
    </source>
</evidence>
<comment type="subcellular location">
    <subcellularLocation>
        <location evidence="1">Membrane</location>
        <topology evidence="1">Multi-pass membrane protein</topology>
    </subcellularLocation>
</comment>
<evidence type="ECO:0000259" key="11">
    <source>
        <dbReference type="Pfam" id="PF16916"/>
    </source>
</evidence>
<evidence type="ECO:0000259" key="10">
    <source>
        <dbReference type="Pfam" id="PF01545"/>
    </source>
</evidence>
<evidence type="ECO:0000256" key="7">
    <source>
        <dbReference type="ARBA" id="ARBA00023136"/>
    </source>
</evidence>
<dbReference type="InterPro" id="IPR002524">
    <property type="entry name" value="Cation_efflux"/>
</dbReference>
<dbReference type="InterPro" id="IPR050681">
    <property type="entry name" value="CDF/SLC30A"/>
</dbReference>
<evidence type="ECO:0000256" key="8">
    <source>
        <dbReference type="SAM" id="MobiDB-lite"/>
    </source>
</evidence>
<dbReference type="AlphaFoldDB" id="A0A3A3YSW6"/>
<dbReference type="EMBL" id="QZEZ01000008">
    <property type="protein sequence ID" value="RJK93790.1"/>
    <property type="molecule type" value="Genomic_DNA"/>
</dbReference>
<feature type="compositionally biased region" description="Basic and acidic residues" evidence="8">
    <location>
        <begin position="10"/>
        <end position="19"/>
    </location>
</feature>
<organism evidence="12 13">
    <name type="scientific">Vallicoccus soli</name>
    <dbReference type="NCBI Taxonomy" id="2339232"/>
    <lineage>
        <taxon>Bacteria</taxon>
        <taxon>Bacillati</taxon>
        <taxon>Actinomycetota</taxon>
        <taxon>Actinomycetes</taxon>
        <taxon>Motilibacterales</taxon>
        <taxon>Vallicoccaceae</taxon>
        <taxon>Vallicoccus</taxon>
    </lineage>
</organism>
<dbReference type="SUPFAM" id="SSF161111">
    <property type="entry name" value="Cation efflux protein transmembrane domain-like"/>
    <property type="match status" value="1"/>
</dbReference>
<dbReference type="OrthoDB" id="9809646at2"/>
<feature type="domain" description="Cation efflux protein transmembrane" evidence="10">
    <location>
        <begin position="48"/>
        <end position="239"/>
    </location>
</feature>